<sequence>MIILASPSVQPVFKDLILCLLLLFLCTLLC</sequence>
<reference evidence="1" key="1">
    <citation type="submission" date="2014-09" db="EMBL/GenBank/DDBJ databases">
        <authorList>
            <person name="Magalhaes I.L.F."/>
            <person name="Oliveira U."/>
            <person name="Santos F.R."/>
            <person name="Vidigal T.H.D.A."/>
            <person name="Brescovit A.D."/>
            <person name="Santos A.J."/>
        </authorList>
    </citation>
    <scope>NUCLEOTIDE SEQUENCE</scope>
    <source>
        <tissue evidence="1">Shoot tissue taken approximately 20 cm above the soil surface</tissue>
    </source>
</reference>
<evidence type="ECO:0000313" key="1">
    <source>
        <dbReference type="EMBL" id="JAE35627.1"/>
    </source>
</evidence>
<dbReference type="EMBL" id="GBRH01162269">
    <property type="protein sequence ID" value="JAE35627.1"/>
    <property type="molecule type" value="Transcribed_RNA"/>
</dbReference>
<proteinExistence type="predicted"/>
<name>A0A0A9HFY7_ARUDO</name>
<protein>
    <submittedName>
        <fullName evidence="1">Uncharacterized protein</fullName>
    </submittedName>
</protein>
<organism evidence="1">
    <name type="scientific">Arundo donax</name>
    <name type="common">Giant reed</name>
    <name type="synonym">Donax arundinaceus</name>
    <dbReference type="NCBI Taxonomy" id="35708"/>
    <lineage>
        <taxon>Eukaryota</taxon>
        <taxon>Viridiplantae</taxon>
        <taxon>Streptophyta</taxon>
        <taxon>Embryophyta</taxon>
        <taxon>Tracheophyta</taxon>
        <taxon>Spermatophyta</taxon>
        <taxon>Magnoliopsida</taxon>
        <taxon>Liliopsida</taxon>
        <taxon>Poales</taxon>
        <taxon>Poaceae</taxon>
        <taxon>PACMAD clade</taxon>
        <taxon>Arundinoideae</taxon>
        <taxon>Arundineae</taxon>
        <taxon>Arundo</taxon>
    </lineage>
</organism>
<accession>A0A0A9HFY7</accession>
<reference evidence="1" key="2">
    <citation type="journal article" date="2015" name="Data Brief">
        <title>Shoot transcriptome of the giant reed, Arundo donax.</title>
        <authorList>
            <person name="Barrero R.A."/>
            <person name="Guerrero F.D."/>
            <person name="Moolhuijzen P."/>
            <person name="Goolsby J.A."/>
            <person name="Tidwell J."/>
            <person name="Bellgard S.E."/>
            <person name="Bellgard M.I."/>
        </authorList>
    </citation>
    <scope>NUCLEOTIDE SEQUENCE</scope>
    <source>
        <tissue evidence="1">Shoot tissue taken approximately 20 cm above the soil surface</tissue>
    </source>
</reference>
<dbReference type="AlphaFoldDB" id="A0A0A9HFY7"/>